<evidence type="ECO:0000313" key="1">
    <source>
        <dbReference type="EMBL" id="TFK77961.1"/>
    </source>
</evidence>
<name>A0A5C3NJQ2_9APHY</name>
<protein>
    <submittedName>
        <fullName evidence="1">Uncharacterized protein</fullName>
    </submittedName>
</protein>
<dbReference type="EMBL" id="ML212949">
    <property type="protein sequence ID" value="TFK77961.1"/>
    <property type="molecule type" value="Genomic_DNA"/>
</dbReference>
<dbReference type="Proteomes" id="UP000308197">
    <property type="component" value="Unassembled WGS sequence"/>
</dbReference>
<proteinExistence type="predicted"/>
<reference evidence="1 2" key="1">
    <citation type="journal article" date="2019" name="Nat. Ecol. Evol.">
        <title>Megaphylogeny resolves global patterns of mushroom evolution.</title>
        <authorList>
            <person name="Varga T."/>
            <person name="Krizsan K."/>
            <person name="Foldi C."/>
            <person name="Dima B."/>
            <person name="Sanchez-Garcia M."/>
            <person name="Sanchez-Ramirez S."/>
            <person name="Szollosi G.J."/>
            <person name="Szarkandi J.G."/>
            <person name="Papp V."/>
            <person name="Albert L."/>
            <person name="Andreopoulos W."/>
            <person name="Angelini C."/>
            <person name="Antonin V."/>
            <person name="Barry K.W."/>
            <person name="Bougher N.L."/>
            <person name="Buchanan P."/>
            <person name="Buyck B."/>
            <person name="Bense V."/>
            <person name="Catcheside P."/>
            <person name="Chovatia M."/>
            <person name="Cooper J."/>
            <person name="Damon W."/>
            <person name="Desjardin D."/>
            <person name="Finy P."/>
            <person name="Geml J."/>
            <person name="Haridas S."/>
            <person name="Hughes K."/>
            <person name="Justo A."/>
            <person name="Karasinski D."/>
            <person name="Kautmanova I."/>
            <person name="Kiss B."/>
            <person name="Kocsube S."/>
            <person name="Kotiranta H."/>
            <person name="LaButti K.M."/>
            <person name="Lechner B.E."/>
            <person name="Liimatainen K."/>
            <person name="Lipzen A."/>
            <person name="Lukacs Z."/>
            <person name="Mihaltcheva S."/>
            <person name="Morgado L.N."/>
            <person name="Niskanen T."/>
            <person name="Noordeloos M.E."/>
            <person name="Ohm R.A."/>
            <person name="Ortiz-Santana B."/>
            <person name="Ovrebo C."/>
            <person name="Racz N."/>
            <person name="Riley R."/>
            <person name="Savchenko A."/>
            <person name="Shiryaev A."/>
            <person name="Soop K."/>
            <person name="Spirin V."/>
            <person name="Szebenyi C."/>
            <person name="Tomsovsky M."/>
            <person name="Tulloss R.E."/>
            <person name="Uehling J."/>
            <person name="Grigoriev I.V."/>
            <person name="Vagvolgyi C."/>
            <person name="Papp T."/>
            <person name="Martin F.M."/>
            <person name="Miettinen O."/>
            <person name="Hibbett D.S."/>
            <person name="Nagy L.G."/>
        </authorList>
    </citation>
    <scope>NUCLEOTIDE SEQUENCE [LARGE SCALE GENOMIC DNA]</scope>
    <source>
        <strain evidence="1 2">HHB13444</strain>
    </source>
</reference>
<keyword evidence="2" id="KW-1185">Reference proteome</keyword>
<dbReference type="InParanoid" id="A0A5C3NJQ2"/>
<accession>A0A5C3NJQ2</accession>
<dbReference type="AlphaFoldDB" id="A0A5C3NJQ2"/>
<gene>
    <name evidence="1" type="ORF">K466DRAFT_607482</name>
</gene>
<organism evidence="1 2">
    <name type="scientific">Polyporus arcularius HHB13444</name>
    <dbReference type="NCBI Taxonomy" id="1314778"/>
    <lineage>
        <taxon>Eukaryota</taxon>
        <taxon>Fungi</taxon>
        <taxon>Dikarya</taxon>
        <taxon>Basidiomycota</taxon>
        <taxon>Agaricomycotina</taxon>
        <taxon>Agaricomycetes</taxon>
        <taxon>Polyporales</taxon>
        <taxon>Polyporaceae</taxon>
        <taxon>Polyporus</taxon>
    </lineage>
</organism>
<sequence>MSLDLPIATVRGDGVLRVVDSVKVEKVNRMERLGLQLDVPCHEGAIPGQNSASTIPFPPRRDAAKYWREYRPFDIDLKQLREEHEEAFVALHSVLSYFGSRHPPWDEVIIDRQWHTFTIAVWAIIEDPAETEDSRAIAIARWARDNMPDEVFDHPWWHGRWNWYPPSPREIECVDEEDGSEFEFGEGLDGLPVPDGMFLPSRWSAWAADGVGPVTDNRQFS</sequence>
<evidence type="ECO:0000313" key="2">
    <source>
        <dbReference type="Proteomes" id="UP000308197"/>
    </source>
</evidence>